<keyword evidence="1" id="KW-0812">Transmembrane</keyword>
<protein>
    <submittedName>
        <fullName evidence="2">Uncharacterized protein</fullName>
    </submittedName>
</protein>
<dbReference type="EMBL" id="CM004394">
    <property type="protein sequence ID" value="OAY43437.1"/>
    <property type="molecule type" value="Genomic_DNA"/>
</dbReference>
<reference evidence="2" key="1">
    <citation type="submission" date="2016-02" db="EMBL/GenBank/DDBJ databases">
        <title>WGS assembly of Manihot esculenta.</title>
        <authorList>
            <person name="Bredeson J.V."/>
            <person name="Prochnik S.E."/>
            <person name="Lyons J.B."/>
            <person name="Schmutz J."/>
            <person name="Grimwood J."/>
            <person name="Vrebalov J."/>
            <person name="Bart R.S."/>
            <person name="Amuge T."/>
            <person name="Ferguson M.E."/>
            <person name="Green R."/>
            <person name="Putnam N."/>
            <person name="Stites J."/>
            <person name="Rounsley S."/>
            <person name="Rokhsar D.S."/>
        </authorList>
    </citation>
    <scope>NUCLEOTIDE SEQUENCE [LARGE SCALE GENOMIC DNA]</scope>
    <source>
        <tissue evidence="2">Leaf</tissue>
    </source>
</reference>
<keyword evidence="1" id="KW-1133">Transmembrane helix</keyword>
<organism evidence="2">
    <name type="scientific">Manihot esculenta</name>
    <name type="common">Cassava</name>
    <name type="synonym">Jatropha manihot</name>
    <dbReference type="NCBI Taxonomy" id="3983"/>
    <lineage>
        <taxon>Eukaryota</taxon>
        <taxon>Viridiplantae</taxon>
        <taxon>Streptophyta</taxon>
        <taxon>Embryophyta</taxon>
        <taxon>Tracheophyta</taxon>
        <taxon>Spermatophyta</taxon>
        <taxon>Magnoliopsida</taxon>
        <taxon>eudicotyledons</taxon>
        <taxon>Gunneridae</taxon>
        <taxon>Pentapetalae</taxon>
        <taxon>rosids</taxon>
        <taxon>fabids</taxon>
        <taxon>Malpighiales</taxon>
        <taxon>Euphorbiaceae</taxon>
        <taxon>Crotonoideae</taxon>
        <taxon>Manihoteae</taxon>
        <taxon>Manihot</taxon>
    </lineage>
</organism>
<dbReference type="AlphaFoldDB" id="A0A2C9VE99"/>
<name>A0A2C9VE99_MANES</name>
<accession>A0A2C9VE99</accession>
<gene>
    <name evidence="2" type="ORF">MANES_08G070100</name>
</gene>
<proteinExistence type="predicted"/>
<keyword evidence="1" id="KW-0472">Membrane</keyword>
<sequence>MLKFQQKWVFRIQFGIDRIVLFGLLCDGIVVWLFFFRPSSLSPFLQSLFEPND</sequence>
<evidence type="ECO:0000313" key="2">
    <source>
        <dbReference type="EMBL" id="OAY43437.1"/>
    </source>
</evidence>
<feature type="transmembrane region" description="Helical" evidence="1">
    <location>
        <begin position="12"/>
        <end position="35"/>
    </location>
</feature>
<evidence type="ECO:0000256" key="1">
    <source>
        <dbReference type="SAM" id="Phobius"/>
    </source>
</evidence>